<dbReference type="Pfam" id="PF00078">
    <property type="entry name" value="RVT_1"/>
    <property type="match status" value="1"/>
</dbReference>
<dbReference type="PANTHER" id="PTHR33116:SF86">
    <property type="entry name" value="REVERSE TRANSCRIPTASE DOMAIN-CONTAINING PROTEIN"/>
    <property type="match status" value="1"/>
</dbReference>
<evidence type="ECO:0000313" key="3">
    <source>
        <dbReference type="EnsemblPlants" id="cds.evm.model.05.1148"/>
    </source>
</evidence>
<dbReference type="Proteomes" id="UP000596661">
    <property type="component" value="Chromosome 5"/>
</dbReference>
<feature type="region of interest" description="Disordered" evidence="1">
    <location>
        <begin position="17"/>
        <end position="44"/>
    </location>
</feature>
<dbReference type="AlphaFoldDB" id="A0A803PK77"/>
<keyword evidence="4" id="KW-1185">Reference proteome</keyword>
<evidence type="ECO:0000256" key="1">
    <source>
        <dbReference type="SAM" id="MobiDB-lite"/>
    </source>
</evidence>
<protein>
    <recommendedName>
        <fullName evidence="2">Reverse transcriptase domain-containing protein</fullName>
    </recommendedName>
</protein>
<dbReference type="InterPro" id="IPR000477">
    <property type="entry name" value="RT_dom"/>
</dbReference>
<dbReference type="InterPro" id="IPR036691">
    <property type="entry name" value="Endo/exonu/phosph_ase_sf"/>
</dbReference>
<sequence>MLFLWFAGANWSTDFTGSVKPVNRKPRSIKDSSVHTGTNSASDSKFEKLLGAPNAAPHEAGVGAKPYGIGMKETPRRHQQVSASPFLRPGRSMDSPPSATHPTNRGDIPATKSATDSMGIPPFTLAKSHPKQKEIVIYDTQEEDEELTNAELKRKRFAIDKNNSVINDSLLRGNESVISDTEVFMGRMDVNVEIGSKNVNVDIVVQKKPNFIFLCETLCKKDVIERLRVQLSFGGSFCVEAQEILIQNTIPWRLMGIYGEPNRSLRFNTWKLIHDLAIFSQLPWCLIGDLNNIGSPSEKKGGRPYPSSLIAGFQEVLQSCDLIDLDLRGYPFTWERSKGTPSSVEIRLDKALVSHLWLQSFPQATLTNGDFSSSDHTPIFLEPKPPWLPKKIYHFRIKAYGIALDSWGRTLTGNFKTRISKSKQKLSRLKSSTDATDVQNFITEQTNYFEILAQQELYWKQRSKQHWLHGGDKNRKYFHAYAITRKCNNQIHVLQDSRGVLKDWDSGLETVISNYFSDLYTANASQYLSVVNGVNGSVDIAQNNDLLQPIQDEEVKHALFQMHPDKAPGPDGMGPAYDRIEWGYLHAIMSKMGFADRWINLIMQCVSSVRYTVVHNGRTIGPIVLSRGIRQGDPLSTYLFIICAEGFSSLIQQAESRASLRGIRVANRAPSITHMLFADDSYLFCQATTEAATNLLHLLHSFENASGQKVNASKSNIFFSPNTSSSICDSICSILGMVEASEGSHYLGLPNIIGRNKNAILGFLKNKVINRLNSWHDKFLSRSGKEILLKTVIQSLPTYAMSVFLIPTGICDEIEKLMVRFWWKTS</sequence>
<evidence type="ECO:0000259" key="2">
    <source>
        <dbReference type="Pfam" id="PF00078"/>
    </source>
</evidence>
<feature type="compositionally biased region" description="Polar residues" evidence="1">
    <location>
        <begin position="34"/>
        <end position="43"/>
    </location>
</feature>
<dbReference type="EnsemblPlants" id="evm.model.05.1148">
    <property type="protein sequence ID" value="cds.evm.model.05.1148"/>
    <property type="gene ID" value="evm.TU.05.1148"/>
</dbReference>
<name>A0A803PK77_CANSA</name>
<organism evidence="3 4">
    <name type="scientific">Cannabis sativa</name>
    <name type="common">Hemp</name>
    <name type="synonym">Marijuana</name>
    <dbReference type="NCBI Taxonomy" id="3483"/>
    <lineage>
        <taxon>Eukaryota</taxon>
        <taxon>Viridiplantae</taxon>
        <taxon>Streptophyta</taxon>
        <taxon>Embryophyta</taxon>
        <taxon>Tracheophyta</taxon>
        <taxon>Spermatophyta</taxon>
        <taxon>Magnoliopsida</taxon>
        <taxon>eudicotyledons</taxon>
        <taxon>Gunneridae</taxon>
        <taxon>Pentapetalae</taxon>
        <taxon>rosids</taxon>
        <taxon>fabids</taxon>
        <taxon>Rosales</taxon>
        <taxon>Cannabaceae</taxon>
        <taxon>Cannabis</taxon>
    </lineage>
</organism>
<dbReference type="Gramene" id="evm.model.05.1148">
    <property type="protein sequence ID" value="cds.evm.model.05.1148"/>
    <property type="gene ID" value="evm.TU.05.1148"/>
</dbReference>
<dbReference type="Gene3D" id="3.60.10.10">
    <property type="entry name" value="Endonuclease/exonuclease/phosphatase"/>
    <property type="match status" value="1"/>
</dbReference>
<feature type="region of interest" description="Disordered" evidence="1">
    <location>
        <begin position="74"/>
        <end position="124"/>
    </location>
</feature>
<dbReference type="SUPFAM" id="SSF56219">
    <property type="entry name" value="DNase I-like"/>
    <property type="match status" value="1"/>
</dbReference>
<reference evidence="3" key="2">
    <citation type="submission" date="2021-03" db="UniProtKB">
        <authorList>
            <consortium name="EnsemblPlants"/>
        </authorList>
    </citation>
    <scope>IDENTIFICATION</scope>
</reference>
<evidence type="ECO:0000313" key="4">
    <source>
        <dbReference type="Proteomes" id="UP000596661"/>
    </source>
</evidence>
<reference evidence="3" key="1">
    <citation type="submission" date="2018-11" db="EMBL/GenBank/DDBJ databases">
        <authorList>
            <person name="Grassa J C."/>
        </authorList>
    </citation>
    <scope>NUCLEOTIDE SEQUENCE [LARGE SCALE GENOMIC DNA]</scope>
</reference>
<accession>A0A803PK77</accession>
<feature type="domain" description="Reverse transcriptase" evidence="2">
    <location>
        <begin position="576"/>
        <end position="749"/>
    </location>
</feature>
<dbReference type="PANTHER" id="PTHR33116">
    <property type="entry name" value="REVERSE TRANSCRIPTASE ZINC-BINDING DOMAIN-CONTAINING PROTEIN-RELATED-RELATED"/>
    <property type="match status" value="1"/>
</dbReference>
<dbReference type="EMBL" id="UZAU01000499">
    <property type="status" value="NOT_ANNOTATED_CDS"/>
    <property type="molecule type" value="Genomic_DNA"/>
</dbReference>
<proteinExistence type="predicted"/>